<evidence type="ECO:0000256" key="1">
    <source>
        <dbReference type="ARBA" id="ARBA00022737"/>
    </source>
</evidence>
<keyword evidence="1" id="KW-0677">Repeat</keyword>
<dbReference type="PROSITE" id="PS51375">
    <property type="entry name" value="PPR"/>
    <property type="match status" value="2"/>
</dbReference>
<dbReference type="Pfam" id="PF20431">
    <property type="entry name" value="E_motif"/>
    <property type="match status" value="1"/>
</dbReference>
<dbReference type="AlphaFoldDB" id="A0A4Y7KMR1"/>
<evidence type="ECO:0008006" key="5">
    <source>
        <dbReference type="Google" id="ProtNLM"/>
    </source>
</evidence>
<dbReference type="PANTHER" id="PTHR47926">
    <property type="entry name" value="PENTATRICOPEPTIDE REPEAT-CONTAINING PROTEIN"/>
    <property type="match status" value="1"/>
</dbReference>
<keyword evidence="4" id="KW-1185">Reference proteome</keyword>
<reference evidence="3 4" key="1">
    <citation type="journal article" date="2018" name="Science">
        <title>The opium poppy genome and morphinan production.</title>
        <authorList>
            <person name="Guo L."/>
            <person name="Winzer T."/>
            <person name="Yang X."/>
            <person name="Li Y."/>
            <person name="Ning Z."/>
            <person name="He Z."/>
            <person name="Teodor R."/>
            <person name="Lu Y."/>
            <person name="Bowser T.A."/>
            <person name="Graham I.A."/>
            <person name="Ye K."/>
        </authorList>
    </citation>
    <scope>NUCLEOTIDE SEQUENCE [LARGE SCALE GENOMIC DNA]</scope>
    <source>
        <strain evidence="4">cv. HN1</strain>
        <tissue evidence="3">Leaves</tissue>
    </source>
</reference>
<dbReference type="InterPro" id="IPR011990">
    <property type="entry name" value="TPR-like_helical_dom_sf"/>
</dbReference>
<evidence type="ECO:0000313" key="4">
    <source>
        <dbReference type="Proteomes" id="UP000316621"/>
    </source>
</evidence>
<dbReference type="InterPro" id="IPR046848">
    <property type="entry name" value="E_motif"/>
</dbReference>
<dbReference type="STRING" id="3469.A0A4Y7KMR1"/>
<dbReference type="GO" id="GO:0009451">
    <property type="term" value="P:RNA modification"/>
    <property type="evidence" value="ECO:0007669"/>
    <property type="project" value="InterPro"/>
</dbReference>
<protein>
    <recommendedName>
        <fullName evidence="5">Pentatricopeptide repeat-containing protein</fullName>
    </recommendedName>
</protein>
<feature type="repeat" description="PPR" evidence="2">
    <location>
        <begin position="72"/>
        <end position="106"/>
    </location>
</feature>
<dbReference type="Pfam" id="PF13041">
    <property type="entry name" value="PPR_2"/>
    <property type="match status" value="1"/>
</dbReference>
<name>A0A4Y7KMR1_PAPSO</name>
<sequence length="250" mass="27652">MISGYTQNGFTDSAINLFKHMQILEIRPNLVTLTSILSACAQLGAITLGKWIHELVIKEEANSLFENMKEKNVVSWNAMISGYGLHGKGDKALNLFAEMLNTGISPTGVTFLSLLYSCCHSGLISEGDRIFRFMETDDSIEPGQEHYACMVDLHGRAGKLEQALEFIKQMPVEPGPGVWGALLGACMTHNNKNLAIVASDKLFELDPGNIGHLVLLSNIYSTDQSYQEAAKVREIARKKKLKKDTRLHIN</sequence>
<dbReference type="Gene3D" id="1.25.40.10">
    <property type="entry name" value="Tetratricopeptide repeat domain"/>
    <property type="match status" value="3"/>
</dbReference>
<dbReference type="SUPFAM" id="SSF48452">
    <property type="entry name" value="TPR-like"/>
    <property type="match status" value="1"/>
</dbReference>
<dbReference type="Gramene" id="RZC73630">
    <property type="protein sequence ID" value="RZC73630"/>
    <property type="gene ID" value="C5167_049113"/>
</dbReference>
<proteinExistence type="predicted"/>
<dbReference type="GO" id="GO:0003723">
    <property type="term" value="F:RNA binding"/>
    <property type="evidence" value="ECO:0007669"/>
    <property type="project" value="InterPro"/>
</dbReference>
<gene>
    <name evidence="3" type="ORF">C5167_049113</name>
</gene>
<feature type="repeat" description="PPR" evidence="2">
    <location>
        <begin position="1"/>
        <end position="28"/>
    </location>
</feature>
<dbReference type="PANTHER" id="PTHR47926:SF452">
    <property type="entry name" value="PENTATRICOPEPTIDE REPEAT-CONTAINING PROTEIN"/>
    <property type="match status" value="1"/>
</dbReference>
<evidence type="ECO:0000313" key="3">
    <source>
        <dbReference type="EMBL" id="RZC73630.1"/>
    </source>
</evidence>
<evidence type="ECO:0000256" key="2">
    <source>
        <dbReference type="PROSITE-ProRule" id="PRU00708"/>
    </source>
</evidence>
<organism evidence="3 4">
    <name type="scientific">Papaver somniferum</name>
    <name type="common">Opium poppy</name>
    <dbReference type="NCBI Taxonomy" id="3469"/>
    <lineage>
        <taxon>Eukaryota</taxon>
        <taxon>Viridiplantae</taxon>
        <taxon>Streptophyta</taxon>
        <taxon>Embryophyta</taxon>
        <taxon>Tracheophyta</taxon>
        <taxon>Spermatophyta</taxon>
        <taxon>Magnoliopsida</taxon>
        <taxon>Ranunculales</taxon>
        <taxon>Papaveraceae</taxon>
        <taxon>Papaveroideae</taxon>
        <taxon>Papaver</taxon>
    </lineage>
</organism>
<dbReference type="NCBIfam" id="TIGR00756">
    <property type="entry name" value="PPR"/>
    <property type="match status" value="2"/>
</dbReference>
<accession>A0A4Y7KMR1</accession>
<dbReference type="FunFam" id="1.25.40.10:FF:000090">
    <property type="entry name" value="Pentatricopeptide repeat-containing protein, chloroplastic"/>
    <property type="match status" value="1"/>
</dbReference>
<dbReference type="Proteomes" id="UP000316621">
    <property type="component" value="Chromosome 8"/>
</dbReference>
<dbReference type="Pfam" id="PF01535">
    <property type="entry name" value="PPR"/>
    <property type="match status" value="2"/>
</dbReference>
<dbReference type="EMBL" id="CM010722">
    <property type="protein sequence ID" value="RZC73630.1"/>
    <property type="molecule type" value="Genomic_DNA"/>
</dbReference>
<dbReference type="OMA" id="RIFRFME"/>
<dbReference type="InterPro" id="IPR046960">
    <property type="entry name" value="PPR_At4g14850-like_plant"/>
</dbReference>
<dbReference type="InterPro" id="IPR002885">
    <property type="entry name" value="PPR_rpt"/>
</dbReference>